<reference evidence="2 4" key="1">
    <citation type="journal article" date="2011" name="Nature">
        <title>The Medicago genome provides insight into the evolution of rhizobial symbioses.</title>
        <authorList>
            <person name="Young N.D."/>
            <person name="Debelle F."/>
            <person name="Oldroyd G.E."/>
            <person name="Geurts R."/>
            <person name="Cannon S.B."/>
            <person name="Udvardi M.K."/>
            <person name="Benedito V.A."/>
            <person name="Mayer K.F."/>
            <person name="Gouzy J."/>
            <person name="Schoof H."/>
            <person name="Van de Peer Y."/>
            <person name="Proost S."/>
            <person name="Cook D.R."/>
            <person name="Meyers B.C."/>
            <person name="Spannagl M."/>
            <person name="Cheung F."/>
            <person name="De Mita S."/>
            <person name="Krishnakumar V."/>
            <person name="Gundlach H."/>
            <person name="Zhou S."/>
            <person name="Mudge J."/>
            <person name="Bharti A.K."/>
            <person name="Murray J.D."/>
            <person name="Naoumkina M.A."/>
            <person name="Rosen B."/>
            <person name="Silverstein K.A."/>
            <person name="Tang H."/>
            <person name="Rombauts S."/>
            <person name="Zhao P.X."/>
            <person name="Zhou P."/>
            <person name="Barbe V."/>
            <person name="Bardou P."/>
            <person name="Bechner M."/>
            <person name="Bellec A."/>
            <person name="Berger A."/>
            <person name="Berges H."/>
            <person name="Bidwell S."/>
            <person name="Bisseling T."/>
            <person name="Choisne N."/>
            <person name="Couloux A."/>
            <person name="Denny R."/>
            <person name="Deshpande S."/>
            <person name="Dai X."/>
            <person name="Doyle J.J."/>
            <person name="Dudez A.M."/>
            <person name="Farmer A.D."/>
            <person name="Fouteau S."/>
            <person name="Franken C."/>
            <person name="Gibelin C."/>
            <person name="Gish J."/>
            <person name="Goldstein S."/>
            <person name="Gonzalez A.J."/>
            <person name="Green P.J."/>
            <person name="Hallab A."/>
            <person name="Hartog M."/>
            <person name="Hua A."/>
            <person name="Humphray S.J."/>
            <person name="Jeong D.H."/>
            <person name="Jing Y."/>
            <person name="Jocker A."/>
            <person name="Kenton S.M."/>
            <person name="Kim D.J."/>
            <person name="Klee K."/>
            <person name="Lai H."/>
            <person name="Lang C."/>
            <person name="Lin S."/>
            <person name="Macmil S.L."/>
            <person name="Magdelenat G."/>
            <person name="Matthews L."/>
            <person name="McCorrison J."/>
            <person name="Monaghan E.L."/>
            <person name="Mun J.H."/>
            <person name="Najar F.Z."/>
            <person name="Nicholson C."/>
            <person name="Noirot C."/>
            <person name="O'Bleness M."/>
            <person name="Paule C.R."/>
            <person name="Poulain J."/>
            <person name="Prion F."/>
            <person name="Qin B."/>
            <person name="Qu C."/>
            <person name="Retzel E.F."/>
            <person name="Riddle C."/>
            <person name="Sallet E."/>
            <person name="Samain S."/>
            <person name="Samson N."/>
            <person name="Sanders I."/>
            <person name="Saurat O."/>
            <person name="Scarpelli C."/>
            <person name="Schiex T."/>
            <person name="Segurens B."/>
            <person name="Severin A.J."/>
            <person name="Sherrier D.J."/>
            <person name="Shi R."/>
            <person name="Sims S."/>
            <person name="Singer S.R."/>
            <person name="Sinharoy S."/>
            <person name="Sterck L."/>
            <person name="Viollet A."/>
            <person name="Wang B.B."/>
            <person name="Wang K."/>
            <person name="Wang M."/>
            <person name="Wang X."/>
            <person name="Warfsmann J."/>
            <person name="Weissenbach J."/>
            <person name="White D.D."/>
            <person name="White J.D."/>
            <person name="Wiley G.B."/>
            <person name="Wincker P."/>
            <person name="Xing Y."/>
            <person name="Yang L."/>
            <person name="Yao Z."/>
            <person name="Ying F."/>
            <person name="Zhai J."/>
            <person name="Zhou L."/>
            <person name="Zuber A."/>
            <person name="Denarie J."/>
            <person name="Dixon R.A."/>
            <person name="May G.D."/>
            <person name="Schwartz D.C."/>
            <person name="Rogers J."/>
            <person name="Quetier F."/>
            <person name="Town C.D."/>
            <person name="Roe B.A."/>
        </authorList>
    </citation>
    <scope>NUCLEOTIDE SEQUENCE [LARGE SCALE GENOMIC DNA]</scope>
    <source>
        <strain evidence="2">A17</strain>
        <strain evidence="3 4">cv. Jemalong A17</strain>
    </source>
</reference>
<evidence type="ECO:0000313" key="4">
    <source>
        <dbReference type="Proteomes" id="UP000002051"/>
    </source>
</evidence>
<evidence type="ECO:0008006" key="5">
    <source>
        <dbReference type="Google" id="ProtNLM"/>
    </source>
</evidence>
<dbReference type="GO" id="GO:0003700">
    <property type="term" value="F:DNA-binding transcription factor activity"/>
    <property type="evidence" value="ECO:0007669"/>
    <property type="project" value="InterPro"/>
</dbReference>
<gene>
    <name evidence="3" type="primary">11414133</name>
    <name evidence="2" type="ordered locus">MTR_3g005230</name>
</gene>
<keyword evidence="4" id="KW-1185">Reference proteome</keyword>
<dbReference type="EMBL" id="CM001219">
    <property type="protein sequence ID" value="AES68260.2"/>
    <property type="molecule type" value="Genomic_DNA"/>
</dbReference>
<organism evidence="2 4">
    <name type="scientific">Medicago truncatula</name>
    <name type="common">Barrel medic</name>
    <name type="synonym">Medicago tribuloides</name>
    <dbReference type="NCBI Taxonomy" id="3880"/>
    <lineage>
        <taxon>Eukaryota</taxon>
        <taxon>Viridiplantae</taxon>
        <taxon>Streptophyta</taxon>
        <taxon>Embryophyta</taxon>
        <taxon>Tracheophyta</taxon>
        <taxon>Spermatophyta</taxon>
        <taxon>Magnoliopsida</taxon>
        <taxon>eudicotyledons</taxon>
        <taxon>Gunneridae</taxon>
        <taxon>Pentapetalae</taxon>
        <taxon>rosids</taxon>
        <taxon>fabids</taxon>
        <taxon>Fabales</taxon>
        <taxon>Fabaceae</taxon>
        <taxon>Papilionoideae</taxon>
        <taxon>50 kb inversion clade</taxon>
        <taxon>NPAAA clade</taxon>
        <taxon>Hologalegina</taxon>
        <taxon>IRL clade</taxon>
        <taxon>Trifolieae</taxon>
        <taxon>Medicago</taxon>
    </lineage>
</organism>
<evidence type="ECO:0000256" key="1">
    <source>
        <dbReference type="SAM" id="MobiDB-lite"/>
    </source>
</evidence>
<accession>A0A0C3VA66</accession>
<name>G7IYC8_MEDTR</name>
<feature type="compositionally biased region" description="Basic residues" evidence="1">
    <location>
        <begin position="134"/>
        <end position="148"/>
    </location>
</feature>
<evidence type="ECO:0000313" key="3">
    <source>
        <dbReference type="EnsemblPlants" id="AES68260"/>
    </source>
</evidence>
<feature type="compositionally biased region" description="Polar residues" evidence="1">
    <location>
        <begin position="95"/>
        <end position="108"/>
    </location>
</feature>
<dbReference type="EnsemblPlants" id="AES68260">
    <property type="protein sequence ID" value="AES68260"/>
    <property type="gene ID" value="MTR_3g005230"/>
</dbReference>
<dbReference type="SUPFAM" id="SSF57959">
    <property type="entry name" value="Leucine zipper domain"/>
    <property type="match status" value="1"/>
</dbReference>
<dbReference type="eggNOG" id="KOG4845">
    <property type="taxonomic scope" value="Eukaryota"/>
</dbReference>
<dbReference type="AlphaFoldDB" id="G7IYC8"/>
<reference evidence="2 4" key="2">
    <citation type="journal article" date="2014" name="BMC Genomics">
        <title>An improved genome release (version Mt4.0) for the model legume Medicago truncatula.</title>
        <authorList>
            <person name="Tang H."/>
            <person name="Krishnakumar V."/>
            <person name="Bidwell S."/>
            <person name="Rosen B."/>
            <person name="Chan A."/>
            <person name="Zhou S."/>
            <person name="Gentzbittel L."/>
            <person name="Childs K.L."/>
            <person name="Yandell M."/>
            <person name="Gundlach H."/>
            <person name="Mayer K.F."/>
            <person name="Schwartz D.C."/>
            <person name="Town C.D."/>
        </authorList>
    </citation>
    <scope>GENOME REANNOTATION</scope>
    <source>
        <strain evidence="3 4">cv. Jemalong A17</strain>
    </source>
</reference>
<dbReference type="Proteomes" id="UP000002051">
    <property type="component" value="Chromosome 3"/>
</dbReference>
<accession>G7IYC8</accession>
<dbReference type="STRING" id="3880.G7IYC8"/>
<dbReference type="HOGENOM" id="CLU_1075060_0_0_1"/>
<evidence type="ECO:0000313" key="2">
    <source>
        <dbReference type="EMBL" id="AES68260.2"/>
    </source>
</evidence>
<protein>
    <recommendedName>
        <fullName evidence="5">BZIP transcription factor</fullName>
    </recommendedName>
</protein>
<dbReference type="KEGG" id="mtr:11414133"/>
<feature type="region of interest" description="Disordered" evidence="1">
    <location>
        <begin position="77"/>
        <end position="148"/>
    </location>
</feature>
<dbReference type="InterPro" id="IPR046347">
    <property type="entry name" value="bZIP_sf"/>
</dbReference>
<sequence length="259" mass="30322">MEISNSLPNFQDHQLPPKISNSSRYDEICLKERLMSELGNEGGIRRHQRTYSDSMLSEQQQQEVPCWLKDLLDDEEDQKQPSTVCSNKTHRRSSSDSLAYLNNKTILQHSPERKVVDSQPSFLQQHHSRSDHSKRGKRNSGQQHRARKAQYIGELERSVQALQAEGYEVSAELEFLDQQNLILGMENRALKQRLDSLSQEHFIKCLEQEVLEREITRLRNLYQQQQHKQHQQSSNNKRIMVGIDLNNVKILMHQLPNFL</sequence>
<dbReference type="InterPro" id="IPR044797">
    <property type="entry name" value="At4g06598-like"/>
</dbReference>
<proteinExistence type="predicted"/>
<dbReference type="PaxDb" id="3880-AES68260"/>
<dbReference type="PANTHER" id="PTHR46835">
    <property type="entry name" value="BASIC-LEUCINE ZIPPER (BZIP) TRANSCRIPTION FACTOR FAMILY PROTEIN-RELATED"/>
    <property type="match status" value="1"/>
</dbReference>
<dbReference type="OrthoDB" id="1878267at2759"/>
<reference evidence="3" key="3">
    <citation type="submission" date="2015-04" db="UniProtKB">
        <authorList>
            <consortium name="EnsemblPlants"/>
        </authorList>
    </citation>
    <scope>IDENTIFICATION</scope>
    <source>
        <strain evidence="3">cv. Jemalong A17</strain>
    </source>
</reference>
<dbReference type="PANTHER" id="PTHR46835:SF2">
    <property type="entry name" value="BZIP TRANSCRIPTION FACTOR"/>
    <property type="match status" value="1"/>
</dbReference>
<dbReference type="Gene3D" id="1.20.5.170">
    <property type="match status" value="1"/>
</dbReference>